<gene>
    <name evidence="6" type="ORF">BB559_005047</name>
</gene>
<feature type="repeat" description="ANK" evidence="3">
    <location>
        <begin position="409"/>
        <end position="436"/>
    </location>
</feature>
<proteinExistence type="predicted"/>
<dbReference type="STRING" id="61424.A0A2T9YB14"/>
<name>A0A2T9YB14_9FUNG</name>
<evidence type="ECO:0000313" key="7">
    <source>
        <dbReference type="Proteomes" id="UP000245699"/>
    </source>
</evidence>
<keyword evidence="2 3" id="KW-0040">ANK repeat</keyword>
<dbReference type="Proteomes" id="UP000245699">
    <property type="component" value="Unassembled WGS sequence"/>
</dbReference>
<reference evidence="6 7" key="1">
    <citation type="journal article" date="2018" name="MBio">
        <title>Comparative Genomics Reveals the Core Gene Toolbox for the Fungus-Insect Symbiosis.</title>
        <authorList>
            <person name="Wang Y."/>
            <person name="Stata M."/>
            <person name="Wang W."/>
            <person name="Stajich J.E."/>
            <person name="White M.M."/>
            <person name="Moncalvo J.M."/>
        </authorList>
    </citation>
    <scope>NUCLEOTIDE SEQUENCE [LARGE SCALE GENOMIC DNA]</scope>
    <source>
        <strain evidence="6 7">AUS-77-4</strain>
    </source>
</reference>
<protein>
    <recommendedName>
        <fullName evidence="8">SPX domain-containing protein</fullName>
    </recommendedName>
</protein>
<dbReference type="PROSITE" id="PS50297">
    <property type="entry name" value="ANK_REP_REGION"/>
    <property type="match status" value="2"/>
</dbReference>
<dbReference type="InterPro" id="IPR030395">
    <property type="entry name" value="GP_PDE_dom"/>
</dbReference>
<evidence type="ECO:0000313" key="6">
    <source>
        <dbReference type="EMBL" id="PVU89532.1"/>
    </source>
</evidence>
<dbReference type="PROSITE" id="PS51704">
    <property type="entry name" value="GP_PDE"/>
    <property type="match status" value="1"/>
</dbReference>
<evidence type="ECO:0000256" key="2">
    <source>
        <dbReference type="ARBA" id="ARBA00023043"/>
    </source>
</evidence>
<feature type="domain" description="GP-PDE" evidence="5">
    <location>
        <begin position="654"/>
        <end position="937"/>
    </location>
</feature>
<dbReference type="Gene3D" id="1.25.40.20">
    <property type="entry name" value="Ankyrin repeat-containing domain"/>
    <property type="match status" value="2"/>
</dbReference>
<dbReference type="InterPro" id="IPR057506">
    <property type="entry name" value="C2_GPCPD1"/>
</dbReference>
<dbReference type="Pfam" id="PF12796">
    <property type="entry name" value="Ank_2"/>
    <property type="match status" value="2"/>
</dbReference>
<dbReference type="SUPFAM" id="SSF51695">
    <property type="entry name" value="PLC-like phosphodiesterases"/>
    <property type="match status" value="1"/>
</dbReference>
<organism evidence="6 7">
    <name type="scientific">Furculomyces boomerangus</name>
    <dbReference type="NCBI Taxonomy" id="61424"/>
    <lineage>
        <taxon>Eukaryota</taxon>
        <taxon>Fungi</taxon>
        <taxon>Fungi incertae sedis</taxon>
        <taxon>Zoopagomycota</taxon>
        <taxon>Kickxellomycotina</taxon>
        <taxon>Harpellomycetes</taxon>
        <taxon>Harpellales</taxon>
        <taxon>Harpellaceae</taxon>
        <taxon>Furculomyces</taxon>
    </lineage>
</organism>
<dbReference type="PROSITE" id="PS51382">
    <property type="entry name" value="SPX"/>
    <property type="match status" value="1"/>
</dbReference>
<feature type="repeat" description="ANK" evidence="3">
    <location>
        <begin position="273"/>
        <end position="305"/>
    </location>
</feature>
<keyword evidence="1" id="KW-0677">Repeat</keyword>
<dbReference type="GO" id="GO:0006629">
    <property type="term" value="P:lipid metabolic process"/>
    <property type="evidence" value="ECO:0007669"/>
    <property type="project" value="InterPro"/>
</dbReference>
<evidence type="ECO:0008006" key="8">
    <source>
        <dbReference type="Google" id="ProtNLM"/>
    </source>
</evidence>
<feature type="domain" description="SPX" evidence="4">
    <location>
        <begin position="1"/>
        <end position="152"/>
    </location>
</feature>
<dbReference type="Gene3D" id="3.20.20.190">
    <property type="entry name" value="Phosphatidylinositol (PI) phosphodiesterase"/>
    <property type="match status" value="1"/>
</dbReference>
<feature type="repeat" description="ANK" evidence="3">
    <location>
        <begin position="438"/>
        <end position="470"/>
    </location>
</feature>
<comment type="caution">
    <text evidence="6">The sequence shown here is derived from an EMBL/GenBank/DDBJ whole genome shotgun (WGS) entry which is preliminary data.</text>
</comment>
<dbReference type="GO" id="GO:0008081">
    <property type="term" value="F:phosphoric diester hydrolase activity"/>
    <property type="evidence" value="ECO:0007669"/>
    <property type="project" value="InterPro"/>
</dbReference>
<sequence>MKFGKYMNNNKIEGWEDQYLDYKALKKLIGNLLKKNQLQNDQSIRSEAKSTFFHQLDMELEKVGFFYSNIELWIKNRNSFLNSKQAELKNSIQSMEKGYSHKIILLSEAWNHLQSELDKLQNFAEINSTGVSKIVKKWDKQTRSATKQLYIERQSVIRPWFDKASITNLADKIAEGILELHRLEDAIDTHHYSSTQLFLFEDIKLNSPVIINHSENTNFSEQPPQEKQIDQDIDIEYVTKEIASGHLSPPKVKDIVDAIISGKVDVFWSEEISNRTLIHECAKTGNLEIISASIRKGAKINAVDAYNRYPLYYSITGGYSNVTKELILHGANKMVDSRGTPSLLLAATAGDFSTFNFILTKSMIVWTEAELGDALFKCASRGNLDMIIALHKSGLDTVSITNVVCSITLHVAAQNGHLELVKWLVDNGASVNAIDKDLAWTPLFYAASEGRSEVVKFLLENNCDPNLNDEQGHSAAFYAAYRGFLDCVSLFPTNTEHKIVANKEDIFDYDTIPSLELPPPVIPLQVSKRPDNSRKTRIVIQVSSDSSKLSQPVEFRNHTHLNSLRLQVSIRPEPGILPQTVKLPLQTSSERMSFEVPTDSPFFTEILLFPSFGSKIIGKAYLSNDFFGCESATAVKIPLIGSDHEVVAELLLDFLIIQPPALKNEALLWNNLQFDSNTKPKDQCLTVDVQVTTDGIPIVYSPENISLVPSVDISPYFLKFSDLKALRSCHLPSLKEKDGLFTFGDEAQSITWRNELSISCVPLSELLLALPKETGVVISIIPPPKQISSFTLNEFVDKILSVVSTSLVGVQNNEQNDEEKVYENLFDRCTNYSSNIEKQRSIFFSSSSPAICLLAQWKQPTFPVILDAKNCYPTQNPSWTSPFPSLKLASKFAFAENLFGLVCDYELLTKVPDIASAIKLYHLFLIQKFPHNLHQITKSSTCSITNGCWADGLFRINSIEQ</sequence>
<dbReference type="SUPFAM" id="SSF48403">
    <property type="entry name" value="Ankyrin repeat"/>
    <property type="match status" value="1"/>
</dbReference>
<accession>A0A2T9YB14</accession>
<evidence type="ECO:0000256" key="1">
    <source>
        <dbReference type="ARBA" id="ARBA00022737"/>
    </source>
</evidence>
<dbReference type="InterPro" id="IPR017946">
    <property type="entry name" value="PLC-like_Pdiesterase_TIM-brl"/>
</dbReference>
<dbReference type="PROSITE" id="PS50088">
    <property type="entry name" value="ANK_REPEAT"/>
    <property type="match status" value="3"/>
</dbReference>
<dbReference type="SMART" id="SM00248">
    <property type="entry name" value="ANK"/>
    <property type="match status" value="6"/>
</dbReference>
<dbReference type="InterPro" id="IPR002110">
    <property type="entry name" value="Ankyrin_rpt"/>
</dbReference>
<dbReference type="AlphaFoldDB" id="A0A2T9YB14"/>
<evidence type="ECO:0000259" key="5">
    <source>
        <dbReference type="PROSITE" id="PS51704"/>
    </source>
</evidence>
<dbReference type="InterPro" id="IPR004331">
    <property type="entry name" value="SPX_dom"/>
</dbReference>
<evidence type="ECO:0000256" key="3">
    <source>
        <dbReference type="PROSITE-ProRule" id="PRU00023"/>
    </source>
</evidence>
<dbReference type="Pfam" id="PF03105">
    <property type="entry name" value="SPX"/>
    <property type="match status" value="2"/>
</dbReference>
<dbReference type="InterPro" id="IPR036770">
    <property type="entry name" value="Ankyrin_rpt-contain_sf"/>
</dbReference>
<dbReference type="PANTHER" id="PTHR24198:SF165">
    <property type="entry name" value="ANKYRIN REPEAT-CONTAINING PROTEIN-RELATED"/>
    <property type="match status" value="1"/>
</dbReference>
<dbReference type="OrthoDB" id="1577640at2759"/>
<dbReference type="EMBL" id="MBFT01000535">
    <property type="protein sequence ID" value="PVU89532.1"/>
    <property type="molecule type" value="Genomic_DNA"/>
</dbReference>
<dbReference type="Pfam" id="PF25329">
    <property type="entry name" value="C2_GDE1"/>
    <property type="match status" value="1"/>
</dbReference>
<dbReference type="PANTHER" id="PTHR24198">
    <property type="entry name" value="ANKYRIN REPEAT AND PROTEIN KINASE DOMAIN-CONTAINING PROTEIN"/>
    <property type="match status" value="1"/>
</dbReference>
<keyword evidence="7" id="KW-1185">Reference proteome</keyword>
<evidence type="ECO:0000259" key="4">
    <source>
        <dbReference type="PROSITE" id="PS51382"/>
    </source>
</evidence>